<evidence type="ECO:0000313" key="2">
    <source>
        <dbReference type="Proteomes" id="UP000008561"/>
    </source>
</evidence>
<sequence length="203" mass="22683">MSESDKLQPFFDRLADLYARMDAAYNATAGRYGFDCADCADNCCYTVFYNHTSIEYFYLMEGLARLSEEKRRAVVAKALDARNQVDAAKAAGQKPRVLCPLNENGLCAMHGHRLMICRLHGIPYEIHYPGRTPFKGSGCEVFETRCTGTAYLPFDRTPFYSELAQLEQAVRQATGRNEKVKMTIAQMLSTDLPADLSHAGGAR</sequence>
<dbReference type="AlphaFoldDB" id="A8ZTI4"/>
<name>A8ZTI4_DESOH</name>
<keyword evidence="2" id="KW-1185">Reference proteome</keyword>
<dbReference type="KEGG" id="dol:Dole_0438"/>
<organism evidence="1 2">
    <name type="scientific">Desulfosudis oleivorans (strain DSM 6200 / JCM 39069 / Hxd3)</name>
    <name type="common">Desulfococcus oleovorans</name>
    <dbReference type="NCBI Taxonomy" id="96561"/>
    <lineage>
        <taxon>Bacteria</taxon>
        <taxon>Pseudomonadati</taxon>
        <taxon>Thermodesulfobacteriota</taxon>
        <taxon>Desulfobacteria</taxon>
        <taxon>Desulfobacterales</taxon>
        <taxon>Desulfosudaceae</taxon>
        <taxon>Desulfosudis</taxon>
    </lineage>
</organism>
<gene>
    <name evidence="1" type="ordered locus">Dole_0438</name>
</gene>
<dbReference type="EMBL" id="CP000859">
    <property type="protein sequence ID" value="ABW66248.1"/>
    <property type="molecule type" value="Genomic_DNA"/>
</dbReference>
<protein>
    <recommendedName>
        <fullName evidence="3">YkgJ family cysteine cluster protein</fullName>
    </recommendedName>
</protein>
<dbReference type="HOGENOM" id="CLU_1364398_0_0_7"/>
<evidence type="ECO:0008006" key="3">
    <source>
        <dbReference type="Google" id="ProtNLM"/>
    </source>
</evidence>
<dbReference type="STRING" id="96561.Dole_0438"/>
<evidence type="ECO:0000313" key="1">
    <source>
        <dbReference type="EMBL" id="ABW66248.1"/>
    </source>
</evidence>
<reference evidence="1 2" key="1">
    <citation type="submission" date="2007-10" db="EMBL/GenBank/DDBJ databases">
        <title>Complete sequence of Desulfococcus oleovorans Hxd3.</title>
        <authorList>
            <consortium name="US DOE Joint Genome Institute"/>
            <person name="Copeland A."/>
            <person name="Lucas S."/>
            <person name="Lapidus A."/>
            <person name="Barry K."/>
            <person name="Glavina del Rio T."/>
            <person name="Dalin E."/>
            <person name="Tice H."/>
            <person name="Pitluck S."/>
            <person name="Kiss H."/>
            <person name="Brettin T."/>
            <person name="Bruce D."/>
            <person name="Detter J.C."/>
            <person name="Han C."/>
            <person name="Schmutz J."/>
            <person name="Larimer F."/>
            <person name="Land M."/>
            <person name="Hauser L."/>
            <person name="Kyrpides N."/>
            <person name="Kim E."/>
            <person name="Wawrik B."/>
            <person name="Richardson P."/>
        </authorList>
    </citation>
    <scope>NUCLEOTIDE SEQUENCE [LARGE SCALE GENOMIC DNA]</scope>
    <source>
        <strain evidence="2">DSM 6200 / JCM 39069 / Hxd3</strain>
    </source>
</reference>
<dbReference type="RefSeq" id="WP_012173867.1">
    <property type="nucleotide sequence ID" value="NC_009943.1"/>
</dbReference>
<dbReference type="eggNOG" id="COG0727">
    <property type="taxonomic scope" value="Bacteria"/>
</dbReference>
<dbReference type="Proteomes" id="UP000008561">
    <property type="component" value="Chromosome"/>
</dbReference>
<proteinExistence type="predicted"/>
<dbReference type="OrthoDB" id="5430968at2"/>
<accession>A8ZTI4</accession>